<reference evidence="1" key="1">
    <citation type="submission" date="2013-07" db="EMBL/GenBank/DDBJ databases">
        <title>The genome of Eucalyptus grandis.</title>
        <authorList>
            <person name="Schmutz J."/>
            <person name="Hayes R."/>
            <person name="Myburg A."/>
            <person name="Tuskan G."/>
            <person name="Grattapaglia D."/>
            <person name="Rokhsar D.S."/>
        </authorList>
    </citation>
    <scope>NUCLEOTIDE SEQUENCE</scope>
    <source>
        <tissue evidence="1">Leaf extractions</tissue>
    </source>
</reference>
<dbReference type="EMBL" id="KK198758">
    <property type="protein sequence ID" value="KCW68096.1"/>
    <property type="molecule type" value="Genomic_DNA"/>
</dbReference>
<proteinExistence type="predicted"/>
<dbReference type="Gramene" id="KCW68096">
    <property type="protein sequence ID" value="KCW68096"/>
    <property type="gene ID" value="EUGRSUZ_F01778"/>
</dbReference>
<sequence>MVFASTLGCSFEAGWGWNCTQYSLEQTIDMGSQRRHQNWEGSVGGIQIHSQSPTSILLATVHPCRNGLSAKISPRTFNVNRL</sequence>
<gene>
    <name evidence="1" type="ORF">EUGRSUZ_F01778</name>
</gene>
<protein>
    <submittedName>
        <fullName evidence="1">Uncharacterized protein</fullName>
    </submittedName>
</protein>
<dbReference type="InParanoid" id="A0A059BQD7"/>
<name>A0A059BQD7_EUCGR</name>
<evidence type="ECO:0000313" key="1">
    <source>
        <dbReference type="EMBL" id="KCW68096.1"/>
    </source>
</evidence>
<accession>A0A059BQD7</accession>
<organism evidence="1">
    <name type="scientific">Eucalyptus grandis</name>
    <name type="common">Flooded gum</name>
    <dbReference type="NCBI Taxonomy" id="71139"/>
    <lineage>
        <taxon>Eukaryota</taxon>
        <taxon>Viridiplantae</taxon>
        <taxon>Streptophyta</taxon>
        <taxon>Embryophyta</taxon>
        <taxon>Tracheophyta</taxon>
        <taxon>Spermatophyta</taxon>
        <taxon>Magnoliopsida</taxon>
        <taxon>eudicotyledons</taxon>
        <taxon>Gunneridae</taxon>
        <taxon>Pentapetalae</taxon>
        <taxon>rosids</taxon>
        <taxon>malvids</taxon>
        <taxon>Myrtales</taxon>
        <taxon>Myrtaceae</taxon>
        <taxon>Myrtoideae</taxon>
        <taxon>Eucalypteae</taxon>
        <taxon>Eucalyptus</taxon>
    </lineage>
</organism>
<dbReference type="AlphaFoldDB" id="A0A059BQD7"/>